<dbReference type="InterPro" id="IPR030678">
    <property type="entry name" value="Peptide/Ni-bd"/>
</dbReference>
<evidence type="ECO:0000256" key="4">
    <source>
        <dbReference type="ARBA" id="ARBA00022729"/>
    </source>
</evidence>
<dbReference type="InterPro" id="IPR000914">
    <property type="entry name" value="SBP_5_dom"/>
</dbReference>
<dbReference type="PANTHER" id="PTHR30290:SF10">
    <property type="entry name" value="PERIPLASMIC OLIGOPEPTIDE-BINDING PROTEIN-RELATED"/>
    <property type="match status" value="1"/>
</dbReference>
<dbReference type="GO" id="GO:0015833">
    <property type="term" value="P:peptide transport"/>
    <property type="evidence" value="ECO:0007669"/>
    <property type="project" value="TreeGrafter"/>
</dbReference>
<gene>
    <name evidence="7" type="ORF">Z051_21400</name>
</gene>
<dbReference type="Pfam" id="PF00496">
    <property type="entry name" value="SBP_bac_5"/>
    <property type="match status" value="1"/>
</dbReference>
<dbReference type="InterPro" id="IPR039424">
    <property type="entry name" value="SBP_5"/>
</dbReference>
<dbReference type="Gene3D" id="3.40.190.10">
    <property type="entry name" value="Periplasmic binding protein-like II"/>
    <property type="match status" value="1"/>
</dbReference>
<dbReference type="PANTHER" id="PTHR30290">
    <property type="entry name" value="PERIPLASMIC BINDING COMPONENT OF ABC TRANSPORTER"/>
    <property type="match status" value="1"/>
</dbReference>
<dbReference type="PATRIC" id="fig|1441923.3.peg.4654"/>
<proteinExistence type="inferred from homology"/>
<evidence type="ECO:0000313" key="7">
    <source>
        <dbReference type="EMBL" id="KOS54202.1"/>
    </source>
</evidence>
<protein>
    <submittedName>
        <fullName evidence="7">ABC transporter substrate-binding protein</fullName>
    </submittedName>
</protein>
<feature type="domain" description="Solute-binding protein family 5" evidence="6">
    <location>
        <begin position="81"/>
        <end position="213"/>
    </location>
</feature>
<dbReference type="AlphaFoldDB" id="A0A0M8PJX0"/>
<dbReference type="Proteomes" id="UP000037712">
    <property type="component" value="Unassembled WGS sequence"/>
</dbReference>
<keyword evidence="3" id="KW-0813">Transport</keyword>
<evidence type="ECO:0000256" key="3">
    <source>
        <dbReference type="ARBA" id="ARBA00022448"/>
    </source>
</evidence>
<feature type="chain" id="PRO_5038916297" evidence="5">
    <location>
        <begin position="21"/>
        <end position="427"/>
    </location>
</feature>
<reference evidence="8" key="2">
    <citation type="submission" date="2015-01" db="EMBL/GenBank/DDBJ databases">
        <title>Draft genome sequence of potential hydrocarbon metabolising strain of Rhodococcus rhodochrous.</title>
        <authorList>
            <person name="Aggarwal R.K."/>
            <person name="Dawar C."/>
        </authorList>
    </citation>
    <scope>NUCLEOTIDE SEQUENCE [LARGE SCALE GENOMIC DNA]</scope>
    <source>
        <strain evidence="8">KG-21</strain>
    </source>
</reference>
<dbReference type="SUPFAM" id="SSF53850">
    <property type="entry name" value="Periplasmic binding protein-like II"/>
    <property type="match status" value="1"/>
</dbReference>
<accession>A0A0M8PJX0</accession>
<dbReference type="GO" id="GO:0042597">
    <property type="term" value="C:periplasmic space"/>
    <property type="evidence" value="ECO:0007669"/>
    <property type="project" value="UniProtKB-ARBA"/>
</dbReference>
<organism evidence="7 8">
    <name type="scientific">Rhodococcus rhodochrous KG-21</name>
    <dbReference type="NCBI Taxonomy" id="1441923"/>
    <lineage>
        <taxon>Bacteria</taxon>
        <taxon>Bacillati</taxon>
        <taxon>Actinomycetota</taxon>
        <taxon>Actinomycetes</taxon>
        <taxon>Mycobacteriales</taxon>
        <taxon>Nocardiaceae</taxon>
        <taxon>Rhodococcus</taxon>
    </lineage>
</organism>
<evidence type="ECO:0000256" key="2">
    <source>
        <dbReference type="ARBA" id="ARBA00005695"/>
    </source>
</evidence>
<dbReference type="EMBL" id="AZYO01000076">
    <property type="protein sequence ID" value="KOS54202.1"/>
    <property type="molecule type" value="Genomic_DNA"/>
</dbReference>
<dbReference type="PROSITE" id="PS51257">
    <property type="entry name" value="PROKAR_LIPOPROTEIN"/>
    <property type="match status" value="1"/>
</dbReference>
<feature type="signal peptide" evidence="5">
    <location>
        <begin position="1"/>
        <end position="20"/>
    </location>
</feature>
<evidence type="ECO:0000256" key="1">
    <source>
        <dbReference type="ARBA" id="ARBA00004196"/>
    </source>
</evidence>
<comment type="caution">
    <text evidence="7">The sequence shown here is derived from an EMBL/GenBank/DDBJ whole genome shotgun (WGS) entry which is preliminary data.</text>
</comment>
<reference evidence="7 8" key="1">
    <citation type="journal article" date="2015" name="Genome Announc.">
        <title>Draft Genome Sequence of Rhodococcus rhodochrous Strain KG-21, a Soil Isolate from Oil Fields of Krishna-Godavari Basin, India.</title>
        <authorList>
            <person name="Dawar C."/>
            <person name="Aggarwal R.K."/>
        </authorList>
    </citation>
    <scope>NUCLEOTIDE SEQUENCE [LARGE SCALE GENOMIC DNA]</scope>
    <source>
        <strain evidence="7 8">KG-21</strain>
    </source>
</reference>
<dbReference type="GO" id="GO:0043190">
    <property type="term" value="C:ATP-binding cassette (ABC) transporter complex"/>
    <property type="evidence" value="ECO:0007669"/>
    <property type="project" value="InterPro"/>
</dbReference>
<name>A0A0M8PJX0_RHORH</name>
<dbReference type="Gene3D" id="3.10.105.10">
    <property type="entry name" value="Dipeptide-binding Protein, Domain 3"/>
    <property type="match status" value="1"/>
</dbReference>
<evidence type="ECO:0000256" key="5">
    <source>
        <dbReference type="SAM" id="SignalP"/>
    </source>
</evidence>
<sequence>MFRRSMKAALSVLAVTVAVAGCGSSAATDVAQTADPNATLRYATTYGASSFDPHKTRITSDSIMLNLVYDRLVHRDRDANPIPGLAESWEFADDGSTLTLRLRQDVTFSDGTPFDAAAVVANLERAMQPDSITAAMLAGVAAVEAPDPQTVVLRLDGPGGQLVLTLSDLPGMMVNPNAFGTPDKDAALVLTPAGTGRYTVAQAQPGAQYEFVAHAVDREAVVETALEGHGEAASQNFPSGYFAHNAALDGQYAFDPERAKALLAQAGVPNGFSFVAGASNLPENQLIAQIMQEQLARVGITMEIRSMTPTDLNPAFNRGELDAILTTLTGRAEPSLLLTSYYGQDSPQNPSHDDIPGFREAMEAANRATDPDERAALLGEVNAVVMDHAAMLPVAFAELGAITSGTVVGYEPSRVLDEWRGVGVAAP</sequence>
<comment type="subcellular location">
    <subcellularLocation>
        <location evidence="1">Cell envelope</location>
    </subcellularLocation>
</comment>
<evidence type="ECO:0000259" key="6">
    <source>
        <dbReference type="Pfam" id="PF00496"/>
    </source>
</evidence>
<comment type="similarity">
    <text evidence="2">Belongs to the bacterial solute-binding protein 5 family.</text>
</comment>
<evidence type="ECO:0000313" key="8">
    <source>
        <dbReference type="Proteomes" id="UP000037712"/>
    </source>
</evidence>
<dbReference type="GO" id="GO:1904680">
    <property type="term" value="F:peptide transmembrane transporter activity"/>
    <property type="evidence" value="ECO:0007669"/>
    <property type="project" value="TreeGrafter"/>
</dbReference>
<keyword evidence="4 5" id="KW-0732">Signal</keyword>
<dbReference type="PIRSF" id="PIRSF002741">
    <property type="entry name" value="MppA"/>
    <property type="match status" value="1"/>
</dbReference>